<dbReference type="Pfam" id="PF00475">
    <property type="entry name" value="IGPD"/>
    <property type="match status" value="1"/>
</dbReference>
<organism evidence="8 9">
    <name type="scientific">Thermodesulfitimonas autotrophica</name>
    <dbReference type="NCBI Taxonomy" id="1894989"/>
    <lineage>
        <taxon>Bacteria</taxon>
        <taxon>Bacillati</taxon>
        <taxon>Bacillota</taxon>
        <taxon>Clostridia</taxon>
        <taxon>Thermoanaerobacterales</taxon>
        <taxon>Thermoanaerobacteraceae</taxon>
        <taxon>Thermodesulfitimonas</taxon>
    </lineage>
</organism>
<comment type="catalytic activity">
    <reaction evidence="6 7">
        <text>D-erythro-1-(imidazol-4-yl)glycerol 3-phosphate = 3-(imidazol-4-yl)-2-oxopropyl phosphate + H2O</text>
        <dbReference type="Rhea" id="RHEA:11040"/>
        <dbReference type="ChEBI" id="CHEBI:15377"/>
        <dbReference type="ChEBI" id="CHEBI:57766"/>
        <dbReference type="ChEBI" id="CHEBI:58278"/>
        <dbReference type="EC" id="4.2.1.19"/>
    </reaction>
</comment>
<dbReference type="UniPathway" id="UPA00031">
    <property type="reaction ID" value="UER00011"/>
</dbReference>
<comment type="caution">
    <text evidence="8">The sequence shown here is derived from an EMBL/GenBank/DDBJ whole genome shotgun (WGS) entry which is preliminary data.</text>
</comment>
<dbReference type="OrthoDB" id="9790411at2"/>
<dbReference type="HAMAP" id="MF_00076">
    <property type="entry name" value="HisB"/>
    <property type="match status" value="1"/>
</dbReference>
<keyword evidence="5 6" id="KW-0456">Lyase</keyword>
<comment type="similarity">
    <text evidence="6 7">Belongs to the imidazoleglycerol-phosphate dehydratase family.</text>
</comment>
<sequence>MSERKASVARETAETAVRVSLALDGGGRAAINTGVGFFEHMLALLARFASFDLEVAAQGDLHVDAHHTVEDVGIALGQAFARAIGTKEGIRRFGHAIIPMDEALALAAVDISGRGALFFEGQLPAARVGDFDTELVPEFFRAFAVNAGITLHLRVFAGRNTHHVCEALFKSCGRALGDAVARDPRVQGVPSTKGTL</sequence>
<accession>A0A3N5APC5</accession>
<dbReference type="GO" id="GO:0004424">
    <property type="term" value="F:imidazoleglycerol-phosphate dehydratase activity"/>
    <property type="evidence" value="ECO:0007669"/>
    <property type="project" value="UniProtKB-UniRule"/>
</dbReference>
<evidence type="ECO:0000256" key="1">
    <source>
        <dbReference type="ARBA" id="ARBA00005047"/>
    </source>
</evidence>
<dbReference type="GO" id="GO:0005737">
    <property type="term" value="C:cytoplasm"/>
    <property type="evidence" value="ECO:0007669"/>
    <property type="project" value="UniProtKB-SubCell"/>
</dbReference>
<dbReference type="Proteomes" id="UP000282654">
    <property type="component" value="Unassembled WGS sequence"/>
</dbReference>
<evidence type="ECO:0000256" key="3">
    <source>
        <dbReference type="ARBA" id="ARBA00022605"/>
    </source>
</evidence>
<evidence type="ECO:0000256" key="7">
    <source>
        <dbReference type="RuleBase" id="RU000599"/>
    </source>
</evidence>
<dbReference type="EC" id="4.2.1.19" evidence="6 7"/>
<comment type="subcellular location">
    <subcellularLocation>
        <location evidence="6 7">Cytoplasm</location>
    </subcellularLocation>
</comment>
<evidence type="ECO:0000313" key="8">
    <source>
        <dbReference type="EMBL" id="RPF47076.1"/>
    </source>
</evidence>
<dbReference type="PANTHER" id="PTHR23133">
    <property type="entry name" value="IMIDAZOLEGLYCEROL-PHOSPHATE DEHYDRATASE HIS7"/>
    <property type="match status" value="1"/>
</dbReference>
<dbReference type="PROSITE" id="PS00954">
    <property type="entry name" value="IGP_DEHYDRATASE_1"/>
    <property type="match status" value="1"/>
</dbReference>
<dbReference type="CDD" id="cd07914">
    <property type="entry name" value="IGPD"/>
    <property type="match status" value="1"/>
</dbReference>
<gene>
    <name evidence="6" type="primary">hisB</name>
    <name evidence="8" type="ORF">EDD75_1348</name>
</gene>
<keyword evidence="6" id="KW-0963">Cytoplasm</keyword>
<dbReference type="SUPFAM" id="SSF54211">
    <property type="entry name" value="Ribosomal protein S5 domain 2-like"/>
    <property type="match status" value="2"/>
</dbReference>
<reference evidence="8 9" key="1">
    <citation type="submission" date="2018-11" db="EMBL/GenBank/DDBJ databases">
        <title>Genomic Encyclopedia of Type Strains, Phase IV (KMG-IV): sequencing the most valuable type-strain genomes for metagenomic binning, comparative biology and taxonomic classification.</title>
        <authorList>
            <person name="Goeker M."/>
        </authorList>
    </citation>
    <scope>NUCLEOTIDE SEQUENCE [LARGE SCALE GENOMIC DNA]</scope>
    <source>
        <strain evidence="8 9">DSM 102936</strain>
    </source>
</reference>
<dbReference type="InterPro" id="IPR038494">
    <property type="entry name" value="IGPD_sf"/>
</dbReference>
<dbReference type="FunFam" id="3.30.230.40:FF:000001">
    <property type="entry name" value="Imidazoleglycerol-phosphate dehydratase HisB"/>
    <property type="match status" value="1"/>
</dbReference>
<dbReference type="PROSITE" id="PS00955">
    <property type="entry name" value="IGP_DEHYDRATASE_2"/>
    <property type="match status" value="1"/>
</dbReference>
<keyword evidence="4 6" id="KW-0368">Histidine biosynthesis</keyword>
<protein>
    <recommendedName>
        <fullName evidence="2 6">Imidazoleglycerol-phosphate dehydratase</fullName>
        <shortName evidence="6">IGPD</shortName>
        <ecNumber evidence="6 7">4.2.1.19</ecNumber>
    </recommendedName>
</protein>
<evidence type="ECO:0000313" key="9">
    <source>
        <dbReference type="Proteomes" id="UP000282654"/>
    </source>
</evidence>
<dbReference type="GO" id="GO:0000105">
    <property type="term" value="P:L-histidine biosynthetic process"/>
    <property type="evidence" value="ECO:0007669"/>
    <property type="project" value="UniProtKB-UniRule"/>
</dbReference>
<dbReference type="InterPro" id="IPR000807">
    <property type="entry name" value="ImidazoleglycerolP_deHydtase"/>
</dbReference>
<name>A0A3N5APC5_9THEO</name>
<dbReference type="InterPro" id="IPR020565">
    <property type="entry name" value="ImidazoleglycerP_deHydtase_CS"/>
</dbReference>
<dbReference type="NCBIfam" id="NF002114">
    <property type="entry name" value="PRK00951.2-4"/>
    <property type="match status" value="1"/>
</dbReference>
<evidence type="ECO:0000256" key="4">
    <source>
        <dbReference type="ARBA" id="ARBA00023102"/>
    </source>
</evidence>
<comment type="pathway">
    <text evidence="1 6 7">Amino-acid biosynthesis; L-histidine biosynthesis; L-histidine from 5-phospho-alpha-D-ribose 1-diphosphate: step 6/9.</text>
</comment>
<dbReference type="NCBIfam" id="NF002111">
    <property type="entry name" value="PRK00951.2-1"/>
    <property type="match status" value="1"/>
</dbReference>
<dbReference type="FunFam" id="3.30.230.40:FF:000003">
    <property type="entry name" value="Imidazoleglycerol-phosphate dehydratase HisB"/>
    <property type="match status" value="1"/>
</dbReference>
<dbReference type="InterPro" id="IPR020568">
    <property type="entry name" value="Ribosomal_Su5_D2-typ_SF"/>
</dbReference>
<keyword evidence="9" id="KW-1185">Reference proteome</keyword>
<dbReference type="Gene3D" id="3.30.230.40">
    <property type="entry name" value="Imidazole glycerol phosphate dehydratase, domain 1"/>
    <property type="match status" value="2"/>
</dbReference>
<keyword evidence="3 6" id="KW-0028">Amino-acid biosynthesis</keyword>
<evidence type="ECO:0000256" key="6">
    <source>
        <dbReference type="HAMAP-Rule" id="MF_00076"/>
    </source>
</evidence>
<proteinExistence type="inferred from homology"/>
<evidence type="ECO:0000256" key="2">
    <source>
        <dbReference type="ARBA" id="ARBA00016664"/>
    </source>
</evidence>
<dbReference type="RefSeq" id="WP_123929829.1">
    <property type="nucleotide sequence ID" value="NZ_RKRE01000002.1"/>
</dbReference>
<dbReference type="AlphaFoldDB" id="A0A3N5APC5"/>
<evidence type="ECO:0000256" key="5">
    <source>
        <dbReference type="ARBA" id="ARBA00023239"/>
    </source>
</evidence>
<dbReference type="PANTHER" id="PTHR23133:SF2">
    <property type="entry name" value="IMIDAZOLEGLYCEROL-PHOSPHATE DEHYDRATASE"/>
    <property type="match status" value="1"/>
</dbReference>
<dbReference type="EMBL" id="RKRE01000002">
    <property type="protein sequence ID" value="RPF47076.1"/>
    <property type="molecule type" value="Genomic_DNA"/>
</dbReference>